<dbReference type="STRING" id="158500.BES08_15235"/>
<dbReference type="eggNOG" id="COG3866">
    <property type="taxonomic scope" value="Bacteria"/>
</dbReference>
<feature type="signal peptide" evidence="4">
    <location>
        <begin position="1"/>
        <end position="26"/>
    </location>
</feature>
<gene>
    <name evidence="5" type="ORF">BV97_05517</name>
</gene>
<keyword evidence="5" id="KW-0456">Lyase</keyword>
<dbReference type="SUPFAM" id="SSF51126">
    <property type="entry name" value="Pectin lyase-like"/>
    <property type="match status" value="1"/>
</dbReference>
<dbReference type="PANTHER" id="PTHR42970">
    <property type="entry name" value="PECTATE LYASE C-RELATED"/>
    <property type="match status" value="1"/>
</dbReference>
<keyword evidence="4" id="KW-0732">Signal</keyword>
<proteinExistence type="predicted"/>
<dbReference type="InterPro" id="IPR052063">
    <property type="entry name" value="Polysaccharide_Lyase_1"/>
</dbReference>
<sequence length="448" mass="48304">MKIRRLASQIVLPILMVASTPALLHAAPLEPTRGGEGGRIIRVTTLAKDGPGSLKAAVEAKGKRIIVFEVGGVIDLQRTILNIDEPFLTIAGQTAPSPGITIVRGGIDLKGHDVKISHIRVMTGVDGQAKLSGWEADAFSTVAAHNVIVEHCSFFWAIDENMSTSGPRFNGKTVKEWRAATSHDVLFRENLAAEGLADASHPKGEHSKGTLIHDNATGITLYRNVYAHNMERSPLVKGGAQVLMVNNMIFDPGHRAVHYNLMNLEWAGHDYVTGEITAVGNVMRAGNSTAPGLPFLTLGGDGDLAWYSKDNINVDRWGNPAPMFGRYGVTKAKLIEKDSPMASLGSLDVMPAKDLETSLLASVGARPWDRAPDDIRVLFFVAEGRGEIIDDEKVVGGYPHPSPTAAPFVDKDWNLKTMEPKSGVYPGQKGGAQEKLSARDEAMRENAK</sequence>
<keyword evidence="1" id="KW-0479">Metal-binding</keyword>
<evidence type="ECO:0000256" key="3">
    <source>
        <dbReference type="SAM" id="MobiDB-lite"/>
    </source>
</evidence>
<dbReference type="InterPro" id="IPR011050">
    <property type="entry name" value="Pectin_lyase_fold/virulence"/>
</dbReference>
<dbReference type="GO" id="GO:0016829">
    <property type="term" value="F:lyase activity"/>
    <property type="evidence" value="ECO:0007669"/>
    <property type="project" value="UniProtKB-KW"/>
</dbReference>
<evidence type="ECO:0000313" key="6">
    <source>
        <dbReference type="Proteomes" id="UP000024329"/>
    </source>
</evidence>
<dbReference type="Proteomes" id="UP000024329">
    <property type="component" value="Unassembled WGS sequence"/>
</dbReference>
<dbReference type="PATRIC" id="fig|158500.4.peg.5591"/>
<organism evidence="5 6">
    <name type="scientific">Novosphingobium resinovorum</name>
    <dbReference type="NCBI Taxonomy" id="158500"/>
    <lineage>
        <taxon>Bacteria</taxon>
        <taxon>Pseudomonadati</taxon>
        <taxon>Pseudomonadota</taxon>
        <taxon>Alphaproteobacteria</taxon>
        <taxon>Sphingomonadales</taxon>
        <taxon>Sphingomonadaceae</taxon>
        <taxon>Novosphingobium</taxon>
    </lineage>
</organism>
<protein>
    <submittedName>
        <fullName evidence="5">Pectate lyase</fullName>
    </submittedName>
</protein>
<dbReference type="EMBL" id="JFYZ01000070">
    <property type="protein sequence ID" value="EZP70052.1"/>
    <property type="molecule type" value="Genomic_DNA"/>
</dbReference>
<dbReference type="Gene3D" id="2.160.20.10">
    <property type="entry name" value="Single-stranded right-handed beta-helix, Pectin lyase-like"/>
    <property type="match status" value="1"/>
</dbReference>
<dbReference type="PANTHER" id="PTHR42970:SF1">
    <property type="entry name" value="PECTATE LYASE C-RELATED"/>
    <property type="match status" value="1"/>
</dbReference>
<evidence type="ECO:0000256" key="4">
    <source>
        <dbReference type="SAM" id="SignalP"/>
    </source>
</evidence>
<keyword evidence="2" id="KW-0325">Glycoprotein</keyword>
<dbReference type="AlphaFoldDB" id="A0A031J9Z0"/>
<comment type="caution">
    <text evidence="5">The sequence shown here is derived from an EMBL/GenBank/DDBJ whole genome shotgun (WGS) entry which is preliminary data.</text>
</comment>
<evidence type="ECO:0000313" key="5">
    <source>
        <dbReference type="EMBL" id="EZP70052.1"/>
    </source>
</evidence>
<dbReference type="RefSeq" id="WP_036530718.1">
    <property type="nucleotide sequence ID" value="NZ_JFYZ01000070.1"/>
</dbReference>
<evidence type="ECO:0000256" key="1">
    <source>
        <dbReference type="ARBA" id="ARBA00022723"/>
    </source>
</evidence>
<dbReference type="InterPro" id="IPR012334">
    <property type="entry name" value="Pectin_lyas_fold"/>
</dbReference>
<feature type="chain" id="PRO_5001556536" evidence="4">
    <location>
        <begin position="27"/>
        <end position="448"/>
    </location>
</feature>
<name>A0A031J9Z0_9SPHN</name>
<dbReference type="GO" id="GO:0046872">
    <property type="term" value="F:metal ion binding"/>
    <property type="evidence" value="ECO:0007669"/>
    <property type="project" value="UniProtKB-KW"/>
</dbReference>
<feature type="region of interest" description="Disordered" evidence="3">
    <location>
        <begin position="419"/>
        <end position="448"/>
    </location>
</feature>
<evidence type="ECO:0000256" key="2">
    <source>
        <dbReference type="ARBA" id="ARBA00023180"/>
    </source>
</evidence>
<feature type="compositionally biased region" description="Basic and acidic residues" evidence="3">
    <location>
        <begin position="436"/>
        <end position="448"/>
    </location>
</feature>
<reference evidence="5 6" key="1">
    <citation type="submission" date="2014-03" db="EMBL/GenBank/DDBJ databases">
        <title>Whole genome sequence of Novosphingobium resinovorum KF1.</title>
        <authorList>
            <person name="Gan H.M."/>
            <person name="Gan H.Y."/>
            <person name="Chew T.H."/>
            <person name="Savka M.A."/>
        </authorList>
    </citation>
    <scope>NUCLEOTIDE SEQUENCE [LARGE SCALE GENOMIC DNA]</scope>
    <source>
        <strain evidence="5 6">KF1</strain>
    </source>
</reference>
<accession>A0A031J9Z0</accession>